<dbReference type="InterPro" id="IPR002347">
    <property type="entry name" value="SDR_fam"/>
</dbReference>
<dbReference type="EMBL" id="JABMIG020000004">
    <property type="protein sequence ID" value="KAL3805108.1"/>
    <property type="molecule type" value="Genomic_DNA"/>
</dbReference>
<dbReference type="Pfam" id="PF00106">
    <property type="entry name" value="adh_short"/>
    <property type="match status" value="2"/>
</dbReference>
<protein>
    <recommendedName>
        <fullName evidence="3">Short-chain dehydrogenase/reductase SDR</fullName>
    </recommendedName>
</protein>
<name>A0ABD3QY27_9STRA</name>
<gene>
    <name evidence="1" type="ORF">HJC23_003336</name>
</gene>
<accession>A0ABD3QY27</accession>
<organism evidence="1 2">
    <name type="scientific">Cyclotella cryptica</name>
    <dbReference type="NCBI Taxonomy" id="29204"/>
    <lineage>
        <taxon>Eukaryota</taxon>
        <taxon>Sar</taxon>
        <taxon>Stramenopiles</taxon>
        <taxon>Ochrophyta</taxon>
        <taxon>Bacillariophyta</taxon>
        <taxon>Coscinodiscophyceae</taxon>
        <taxon>Thalassiosirophycidae</taxon>
        <taxon>Stephanodiscales</taxon>
        <taxon>Stephanodiscaceae</taxon>
        <taxon>Cyclotella</taxon>
    </lineage>
</organism>
<dbReference type="SUPFAM" id="SSF51735">
    <property type="entry name" value="NAD(P)-binding Rossmann-fold domains"/>
    <property type="match status" value="1"/>
</dbReference>
<dbReference type="PANTHER" id="PTHR43544">
    <property type="entry name" value="SHORT-CHAIN DEHYDROGENASE/REDUCTASE"/>
    <property type="match status" value="1"/>
</dbReference>
<evidence type="ECO:0000313" key="2">
    <source>
        <dbReference type="Proteomes" id="UP001516023"/>
    </source>
</evidence>
<dbReference type="PRINTS" id="PR00081">
    <property type="entry name" value="GDHRDH"/>
</dbReference>
<dbReference type="Proteomes" id="UP001516023">
    <property type="component" value="Unassembled WGS sequence"/>
</dbReference>
<evidence type="ECO:0000313" key="1">
    <source>
        <dbReference type="EMBL" id="KAL3805108.1"/>
    </source>
</evidence>
<dbReference type="AlphaFoldDB" id="A0ABD3QY27"/>
<dbReference type="InterPro" id="IPR051468">
    <property type="entry name" value="Fungal_SecMetab_SDRs"/>
</dbReference>
<dbReference type="Gene3D" id="3.40.50.720">
    <property type="entry name" value="NAD(P)-binding Rossmann-like Domain"/>
    <property type="match status" value="1"/>
</dbReference>
<dbReference type="PANTHER" id="PTHR43544:SF12">
    <property type="entry name" value="NAD(P)-BINDING ROSSMANN-FOLD SUPERFAMILY PROTEIN"/>
    <property type="match status" value="1"/>
</dbReference>
<dbReference type="InterPro" id="IPR036291">
    <property type="entry name" value="NAD(P)-bd_dom_sf"/>
</dbReference>
<dbReference type="CDD" id="cd05325">
    <property type="entry name" value="carb_red_sniffer_like_SDR_c"/>
    <property type="match status" value="1"/>
</dbReference>
<sequence>MNRSAKIFTSRRTQQTCLSSTSAFQAPEPPQSHGQPVFPDVHIRNDAATEGTNAFLRNDDSDAVFVVNGSSRGIGLQFVQTLTQRTRGKIVACCRSPATARDLQTIASAHQHRIQILPLDMEQQSTIDDVAYKIATEYRRVDALFNVVGILGDGVTTPGPERTLAAMERDWLQKSLEVNVIGPLMLTKALSPLMRTTGTKVIRLSNRNASGESEQLQINLPHGRPPTVVASLSARVGSISDNRLGGWYSYRLSKAALNQATKTLALELKRQGTWIVALHPGTTDTDLSKPFQKNVQKERLFPVDFTVNSLMDVVESLDDPHSGGFFDWAGKAIPF</sequence>
<comment type="caution">
    <text evidence="1">The sequence shown here is derived from an EMBL/GenBank/DDBJ whole genome shotgun (WGS) entry which is preliminary data.</text>
</comment>
<keyword evidence="2" id="KW-1185">Reference proteome</keyword>
<evidence type="ECO:0008006" key="3">
    <source>
        <dbReference type="Google" id="ProtNLM"/>
    </source>
</evidence>
<reference evidence="1 2" key="1">
    <citation type="journal article" date="2020" name="G3 (Bethesda)">
        <title>Improved Reference Genome for Cyclotella cryptica CCMP332, a Model for Cell Wall Morphogenesis, Salinity Adaptation, and Lipid Production in Diatoms (Bacillariophyta).</title>
        <authorList>
            <person name="Roberts W.R."/>
            <person name="Downey K.M."/>
            <person name="Ruck E.C."/>
            <person name="Traller J.C."/>
            <person name="Alverson A.J."/>
        </authorList>
    </citation>
    <scope>NUCLEOTIDE SEQUENCE [LARGE SCALE GENOMIC DNA]</scope>
    <source>
        <strain evidence="1 2">CCMP332</strain>
    </source>
</reference>
<proteinExistence type="predicted"/>